<dbReference type="RefSeq" id="WP_021414844.1">
    <property type="nucleotide sequence ID" value="NZ_BIOX01000054.1"/>
</dbReference>
<gene>
    <name evidence="2" type="ORF">BN1096_840038</name>
</gene>
<dbReference type="InterPro" id="IPR018989">
    <property type="entry name" value="DUF2001"/>
</dbReference>
<name>A0A031WB03_CLODI</name>
<feature type="region of interest" description="Disordered" evidence="1">
    <location>
        <begin position="83"/>
        <end position="102"/>
    </location>
</feature>
<accession>A0A031WB03</accession>
<evidence type="ECO:0000313" key="2">
    <source>
        <dbReference type="EMBL" id="CDS90448.1"/>
    </source>
</evidence>
<organism evidence="2">
    <name type="scientific">Clostridioides difficile</name>
    <name type="common">Peptoclostridium difficile</name>
    <dbReference type="NCBI Taxonomy" id="1496"/>
    <lineage>
        <taxon>Bacteria</taxon>
        <taxon>Bacillati</taxon>
        <taxon>Bacillota</taxon>
        <taxon>Clostridia</taxon>
        <taxon>Peptostreptococcales</taxon>
        <taxon>Peptostreptococcaceae</taxon>
        <taxon>Clostridioides</taxon>
    </lineage>
</organism>
<sequence length="149" mass="16406">MGKENVVGSSQISGTWGKLWWDGTLIAEVLSFEAKVTANREEVQFGMSKDSKITSLSGEGTIKLGKVYSRGKKKLLEAWKNGEDPRSTLTSKVKDPGTPGKQAETVTINNVWFNELALSQFEKGGKIEEELSFGFTPNDSDVMDEIDEI</sequence>
<dbReference type="Gene3D" id="2.30.110.40">
    <property type="entry name" value="Phage tail tube protein"/>
    <property type="match status" value="1"/>
</dbReference>
<dbReference type="SUPFAM" id="SSF69279">
    <property type="entry name" value="Phage tail proteins"/>
    <property type="match status" value="1"/>
</dbReference>
<dbReference type="InterPro" id="IPR038628">
    <property type="entry name" value="XkdM-like_sf"/>
</dbReference>
<dbReference type="AlphaFoldDB" id="A0A031WB03"/>
<dbReference type="EMBL" id="LK932540">
    <property type="protein sequence ID" value="CDS90448.1"/>
    <property type="molecule type" value="Genomic_DNA"/>
</dbReference>
<dbReference type="Pfam" id="PF09393">
    <property type="entry name" value="DUF2001"/>
    <property type="match status" value="1"/>
</dbReference>
<evidence type="ECO:0008006" key="3">
    <source>
        <dbReference type="Google" id="ProtNLM"/>
    </source>
</evidence>
<proteinExistence type="predicted"/>
<reference evidence="2" key="1">
    <citation type="submission" date="2014-07" db="EMBL/GenBank/DDBJ databases">
        <authorList>
            <person name="Monot Marc"/>
        </authorList>
    </citation>
    <scope>NUCLEOTIDE SEQUENCE</scope>
</reference>
<evidence type="ECO:0000256" key="1">
    <source>
        <dbReference type="SAM" id="MobiDB-lite"/>
    </source>
</evidence>
<protein>
    <recommendedName>
        <fullName evidence="3">Terminase</fullName>
    </recommendedName>
</protein>
<dbReference type="PATRIC" id="fig|1496.854.peg.1817"/>